<dbReference type="Proteomes" id="UP000254879">
    <property type="component" value="Unassembled WGS sequence"/>
</dbReference>
<dbReference type="AlphaFoldDB" id="A0A378MJ08"/>
<dbReference type="EMBL" id="UGPG01000001">
    <property type="protein sequence ID" value="STY45523.1"/>
    <property type="molecule type" value="Genomic_DNA"/>
</dbReference>
<proteinExistence type="predicted"/>
<organism evidence="1 2">
    <name type="scientific">Listeria grayi</name>
    <name type="common">Listeria murrayi</name>
    <dbReference type="NCBI Taxonomy" id="1641"/>
    <lineage>
        <taxon>Bacteria</taxon>
        <taxon>Bacillati</taxon>
        <taxon>Bacillota</taxon>
        <taxon>Bacilli</taxon>
        <taxon>Bacillales</taxon>
        <taxon>Listeriaceae</taxon>
        <taxon>Listeria</taxon>
    </lineage>
</organism>
<reference evidence="1 2" key="1">
    <citation type="submission" date="2018-06" db="EMBL/GenBank/DDBJ databases">
        <authorList>
            <consortium name="Pathogen Informatics"/>
            <person name="Doyle S."/>
        </authorList>
    </citation>
    <scope>NUCLEOTIDE SEQUENCE [LARGE SCALE GENOMIC DNA]</scope>
    <source>
        <strain evidence="2">NCTC 10815</strain>
    </source>
</reference>
<evidence type="ECO:0000313" key="1">
    <source>
        <dbReference type="EMBL" id="STY45523.1"/>
    </source>
</evidence>
<accession>A0A378MJ08</accession>
<evidence type="ECO:0000313" key="2">
    <source>
        <dbReference type="Proteomes" id="UP000254879"/>
    </source>
</evidence>
<sequence length="153" mass="17924">MTEHNENNIFTFDNQNQQIELVESVKQVNNSNQIMFTTIDPMGNKVNLMSYTFHYHIIGDHVDRKFLEEETNFNIIPKVIENPSVIMVDKDYDNRLVYIATPSMKFKEGKKITGLHIVTEQSSIQEYNIVTVRNQSRISQFEDGRVIYNVFNT</sequence>
<gene>
    <name evidence="1" type="ORF">NCTC10815_02903</name>
</gene>
<name>A0A378MJ08_LISGR</name>
<dbReference type="RefSeq" id="WP_115346360.1">
    <property type="nucleotide sequence ID" value="NZ_UGPG01000001.1"/>
</dbReference>
<protein>
    <submittedName>
        <fullName evidence="1">Uncharacterized protein</fullName>
    </submittedName>
</protein>